<keyword evidence="2" id="KW-1185">Reference proteome</keyword>
<sequence>MAEGTPAQVRRSMGSSSFRQLRLGSENTFGSRRHVDEEEMALKWAAIERLPTLDRLSTAILKYQSENGCGMAHQVINVKEIGFQERQKFMDKLIRMAEEDNERFLQQLRSRIDRVGMKLPTIEVRYENLTVDAKCHVGKRSLPTLWNATRNTIEEFLDIVGLSPYKKEEVHILKSVSGIIKPGRMTLLLGPPGSGKTTLLLALGGQLDRNLKMKGSISYNGHPLSEFVPQKTSAYISQHDLHMGELTVRETLEFSAKYQGVGAKYEMLRELAMREKEAGIYPEADIDLFLKATSVEGVHSGVVTDYAMKIFGLDICAETLVGDDMHRGVSGGQKKRVTTAEMFVGPTKTLLMDEISTGLDSSTTYQIVRCIQQFVHLLEGTVFMSLLQPAPETFDLFDDLVLLSEGQIVYQGPRKHVLKFFQSCGFKCPERKSIADFLQEVTSKKDQEQYWFDKMKPYSYVPVQHFSEKFKQFHVGLELAERLSLTYDNEKYHKAALEFKRTSLTKMDLFKVCFAREWLLMKRNSFVFIFRAVQMSIVAIIGMTVFFRTTMHHDTEQGALQYLSALFFSLITIMFNGLAEISMTIHRLPVFYKQRDLLFYPAWAFALPKIATSIPISLLESALWTAVTYYGMGFSPEVYRFFRHFLVLFFVHQMSSSLFSLMAALCRSMVVANTGGAFSLLIIFMLGGFIVQREKIPRWWMWGYWASPLVYAENAISVNEMLAPRWNRHDQLKKHMLGYKVLKDRDLFASEYWYWLGLGVLLGFMVLFNLLFTLSLTYLHPLGKPQAFVPDEIEDCPIHETEATQEVTDYEQSCSRLQSWRRTSLSSTDSNRFSELQLQNLSSLSCSADVGESDLDTSVIISSGRGMILPFEPLTISFEDVNYYVDMPSEMRSQGVKQPRLKLLHGITGAFKPNVLTALMGVSGAGKTTLMDVLAGRKTIGYIEGDIRICGFPKKQETFSRISGYCEQIDIHSPQVTVFESLIFSAWLRLPRDIDPKTRMLFINEVMELVELDNLKDALVGVPGVTGLSTEQRKRLTIAVELVANPSIIFMDEPTSGLDARAAAIVMRTVRNTVNTGRTVVCTIHQPSIDIFEAFDELLLLKRGGQVIYAGPLGRHSHKLISYFEAIAGVPRIKDGYNPATWMLEVTSPAIEQNHGVDFAAIYQNSSLFKDIDVLVKSTLKQPSPSAKDLRFPTRFSQPFFQQFLSCLWKHNLTYWRSPEYNCARLVFTVLSALLFGSIFWQFGQMKQNSKQADLYNVMGAMYGAVLFLGVINSGTAQPVVATERSVFYRERAAGMYSALPYALAQVVIEIPYVLFQTLLYGLITYSMIHFEWTAPKLIWYLFVMFFTFLYFTYYGMLAVSITPNYQVAAIVASTFYALFNLFSGFLIPRPKIPKWWVWYYWICPVSWTLYGLVASQYGDVTSPLQIPDESQKPVKLFLIEHFGYHKDFLGVVATVLVAFTIFFALMFAFCIKCLNFQYR</sequence>
<dbReference type="EMBL" id="CM055106">
    <property type="protein sequence ID" value="KAJ7530182.1"/>
    <property type="molecule type" value="Genomic_DNA"/>
</dbReference>
<gene>
    <name evidence="1" type="ORF">O6H91_15G083600</name>
</gene>
<organism evidence="1 2">
    <name type="scientific">Diphasiastrum complanatum</name>
    <name type="common">Issler's clubmoss</name>
    <name type="synonym">Lycopodium complanatum</name>
    <dbReference type="NCBI Taxonomy" id="34168"/>
    <lineage>
        <taxon>Eukaryota</taxon>
        <taxon>Viridiplantae</taxon>
        <taxon>Streptophyta</taxon>
        <taxon>Embryophyta</taxon>
        <taxon>Tracheophyta</taxon>
        <taxon>Lycopodiopsida</taxon>
        <taxon>Lycopodiales</taxon>
        <taxon>Lycopodiaceae</taxon>
        <taxon>Lycopodioideae</taxon>
        <taxon>Diphasiastrum</taxon>
    </lineage>
</organism>
<accession>A0ACC2BKE5</accession>
<evidence type="ECO:0000313" key="1">
    <source>
        <dbReference type="EMBL" id="KAJ7530182.1"/>
    </source>
</evidence>
<dbReference type="Proteomes" id="UP001162992">
    <property type="component" value="Chromosome 15"/>
</dbReference>
<reference evidence="2" key="1">
    <citation type="journal article" date="2024" name="Proc. Natl. Acad. Sci. U.S.A.">
        <title>Extraordinary preservation of gene collinearity over three hundred million years revealed in homosporous lycophytes.</title>
        <authorList>
            <person name="Li C."/>
            <person name="Wickell D."/>
            <person name="Kuo L.Y."/>
            <person name="Chen X."/>
            <person name="Nie B."/>
            <person name="Liao X."/>
            <person name="Peng D."/>
            <person name="Ji J."/>
            <person name="Jenkins J."/>
            <person name="Williams M."/>
            <person name="Shu S."/>
            <person name="Plott C."/>
            <person name="Barry K."/>
            <person name="Rajasekar S."/>
            <person name="Grimwood J."/>
            <person name="Han X."/>
            <person name="Sun S."/>
            <person name="Hou Z."/>
            <person name="He W."/>
            <person name="Dai G."/>
            <person name="Sun C."/>
            <person name="Schmutz J."/>
            <person name="Leebens-Mack J.H."/>
            <person name="Li F.W."/>
            <person name="Wang L."/>
        </authorList>
    </citation>
    <scope>NUCLEOTIDE SEQUENCE [LARGE SCALE GENOMIC DNA]</scope>
    <source>
        <strain evidence="2">cv. PW_Plant_1</strain>
    </source>
</reference>
<name>A0ACC2BKE5_DIPCM</name>
<proteinExistence type="predicted"/>
<comment type="caution">
    <text evidence="1">The sequence shown here is derived from an EMBL/GenBank/DDBJ whole genome shotgun (WGS) entry which is preliminary data.</text>
</comment>
<evidence type="ECO:0000313" key="2">
    <source>
        <dbReference type="Proteomes" id="UP001162992"/>
    </source>
</evidence>
<protein>
    <submittedName>
        <fullName evidence="1">Uncharacterized protein</fullName>
    </submittedName>
</protein>